<evidence type="ECO:0000256" key="3">
    <source>
        <dbReference type="ARBA" id="ARBA00022452"/>
    </source>
</evidence>
<proteinExistence type="inferred from homology"/>
<dbReference type="Gene3D" id="2.170.130.10">
    <property type="entry name" value="TonB-dependent receptor, plug domain"/>
    <property type="match status" value="1"/>
</dbReference>
<dbReference type="AlphaFoldDB" id="A0A366L8R0"/>
<dbReference type="InterPro" id="IPR012910">
    <property type="entry name" value="Plug_dom"/>
</dbReference>
<dbReference type="OrthoDB" id="9775095at2"/>
<evidence type="ECO:0000256" key="8">
    <source>
        <dbReference type="ARBA" id="ARBA00023065"/>
    </source>
</evidence>
<keyword evidence="17" id="KW-0675">Receptor</keyword>
<dbReference type="InterPro" id="IPR037066">
    <property type="entry name" value="Plug_dom_sf"/>
</dbReference>
<dbReference type="InterPro" id="IPR039426">
    <property type="entry name" value="TonB-dep_rcpt-like"/>
</dbReference>
<evidence type="ECO:0000256" key="12">
    <source>
        <dbReference type="PROSITE-ProRule" id="PRU01360"/>
    </source>
</evidence>
<evidence type="ECO:0000313" key="17">
    <source>
        <dbReference type="EMBL" id="RBQ10246.1"/>
    </source>
</evidence>
<keyword evidence="5 12" id="KW-0812">Transmembrane</keyword>
<dbReference type="Pfam" id="PF07715">
    <property type="entry name" value="Plug"/>
    <property type="match status" value="1"/>
</dbReference>
<dbReference type="SUPFAM" id="SSF49452">
    <property type="entry name" value="Starch-binding domain-like"/>
    <property type="match status" value="1"/>
</dbReference>
<dbReference type="Pfam" id="PF13715">
    <property type="entry name" value="CarbopepD_reg_2"/>
    <property type="match status" value="1"/>
</dbReference>
<gene>
    <name evidence="17" type="ORF">DRW42_04235</name>
</gene>
<dbReference type="GO" id="GO:0009279">
    <property type="term" value="C:cell outer membrane"/>
    <property type="evidence" value="ECO:0007669"/>
    <property type="project" value="UniProtKB-SubCell"/>
</dbReference>
<dbReference type="RefSeq" id="WP_113947589.1">
    <property type="nucleotide sequence ID" value="NZ_QNQU01000003.1"/>
</dbReference>
<dbReference type="Gene3D" id="2.60.40.1120">
    <property type="entry name" value="Carboxypeptidase-like, regulatory domain"/>
    <property type="match status" value="1"/>
</dbReference>
<evidence type="ECO:0000259" key="15">
    <source>
        <dbReference type="Pfam" id="PF00593"/>
    </source>
</evidence>
<dbReference type="PROSITE" id="PS52016">
    <property type="entry name" value="TONB_DEPENDENT_REC_3"/>
    <property type="match status" value="1"/>
</dbReference>
<keyword evidence="2 12" id="KW-0813">Transport</keyword>
<dbReference type="Proteomes" id="UP000252081">
    <property type="component" value="Unassembled WGS sequence"/>
</dbReference>
<evidence type="ECO:0000313" key="18">
    <source>
        <dbReference type="Proteomes" id="UP000252081"/>
    </source>
</evidence>
<dbReference type="CDD" id="cd01347">
    <property type="entry name" value="ligand_gated_channel"/>
    <property type="match status" value="1"/>
</dbReference>
<keyword evidence="4" id="KW-0410">Iron transport</keyword>
<evidence type="ECO:0000256" key="4">
    <source>
        <dbReference type="ARBA" id="ARBA00022496"/>
    </source>
</evidence>
<evidence type="ECO:0000256" key="6">
    <source>
        <dbReference type="ARBA" id="ARBA00022729"/>
    </source>
</evidence>
<keyword evidence="10 12" id="KW-0472">Membrane</keyword>
<dbReference type="InterPro" id="IPR000531">
    <property type="entry name" value="Beta-barrel_TonB"/>
</dbReference>
<keyword evidence="3 12" id="KW-1134">Transmembrane beta strand</keyword>
<feature type="domain" description="TonB-dependent receptor-like beta-barrel" evidence="15">
    <location>
        <begin position="333"/>
        <end position="783"/>
    </location>
</feature>
<name>A0A366L8R0_9SPHI</name>
<keyword evidence="7" id="KW-0408">Iron</keyword>
<evidence type="ECO:0000256" key="10">
    <source>
        <dbReference type="ARBA" id="ARBA00023136"/>
    </source>
</evidence>
<dbReference type="EMBL" id="QNQU01000003">
    <property type="protein sequence ID" value="RBQ10246.1"/>
    <property type="molecule type" value="Genomic_DNA"/>
</dbReference>
<dbReference type="GO" id="GO:0015344">
    <property type="term" value="F:siderophore uptake transmembrane transporter activity"/>
    <property type="evidence" value="ECO:0007669"/>
    <property type="project" value="TreeGrafter"/>
</dbReference>
<evidence type="ECO:0000256" key="5">
    <source>
        <dbReference type="ARBA" id="ARBA00022692"/>
    </source>
</evidence>
<comment type="subcellular location">
    <subcellularLocation>
        <location evidence="1 12">Cell outer membrane</location>
        <topology evidence="1 12">Multi-pass membrane protein</topology>
    </subcellularLocation>
</comment>
<accession>A0A366L8R0</accession>
<evidence type="ECO:0000256" key="14">
    <source>
        <dbReference type="SAM" id="SignalP"/>
    </source>
</evidence>
<keyword evidence="11 12" id="KW-0998">Cell outer membrane</keyword>
<evidence type="ECO:0000256" key="9">
    <source>
        <dbReference type="ARBA" id="ARBA00023077"/>
    </source>
</evidence>
<evidence type="ECO:0000259" key="16">
    <source>
        <dbReference type="Pfam" id="PF07715"/>
    </source>
</evidence>
<reference evidence="17 18" key="1">
    <citation type="submission" date="2018-07" db="EMBL/GenBank/DDBJ databases">
        <title>A draft genome of a endophytic bacteria, a new species of Pedobacter.</title>
        <authorList>
            <person name="Zhang Z.D."/>
            <person name="Chen Z.J."/>
        </authorList>
    </citation>
    <scope>NUCLEOTIDE SEQUENCE [LARGE SCALE GENOMIC DNA]</scope>
    <source>
        <strain evidence="17 18">RS10</strain>
    </source>
</reference>
<feature type="chain" id="PRO_5016933575" evidence="14">
    <location>
        <begin position="23"/>
        <end position="811"/>
    </location>
</feature>
<dbReference type="GO" id="GO:0030246">
    <property type="term" value="F:carbohydrate binding"/>
    <property type="evidence" value="ECO:0007669"/>
    <property type="project" value="InterPro"/>
</dbReference>
<dbReference type="PANTHER" id="PTHR32552">
    <property type="entry name" value="FERRICHROME IRON RECEPTOR-RELATED"/>
    <property type="match status" value="1"/>
</dbReference>
<dbReference type="PANTHER" id="PTHR32552:SF68">
    <property type="entry name" value="FERRICHROME OUTER MEMBRANE TRANSPORTER_PHAGE RECEPTOR"/>
    <property type="match status" value="1"/>
</dbReference>
<comment type="similarity">
    <text evidence="12 13">Belongs to the TonB-dependent receptor family.</text>
</comment>
<keyword evidence="8" id="KW-0406">Ion transport</keyword>
<evidence type="ECO:0000256" key="11">
    <source>
        <dbReference type="ARBA" id="ARBA00023237"/>
    </source>
</evidence>
<feature type="signal peptide" evidence="14">
    <location>
        <begin position="1"/>
        <end position="22"/>
    </location>
</feature>
<dbReference type="SUPFAM" id="SSF56935">
    <property type="entry name" value="Porins"/>
    <property type="match status" value="1"/>
</dbReference>
<comment type="caution">
    <text evidence="17">The sequence shown here is derived from an EMBL/GenBank/DDBJ whole genome shotgun (WGS) entry which is preliminary data.</text>
</comment>
<keyword evidence="9 13" id="KW-0798">TonB box</keyword>
<sequence length="811" mass="89238">MFKIKLFSLTFLLTFLSLLSFAQQFSTVSGTVTTSDGKPAAYISVGLKGKGLGNVTNDKGTFEIQRVKPGSYILRVSAVGVQTIEKPVVITAGENKTVDFVISQNSNQLSEVNINKAKDNRYSTKKSEYISKMPLNNLENPQVYNTVDKAVLADQMVFSVDDATRNIPGLQKMWEPTGRGGDGGSFFSLRGFTAQSSLRNGVAGLVTGGIDAVNLEKLEVLKGPSGTLFGSALTSYGGAINRITKKPFFKTAGEVNVALGNSDFSRVSVDFNKPLDSNIAFRINAAYNYINDFQGVGYDKSFAIAPSLFFKITKKLTLSLDAEIFNTQGTGKQAFFFYYPTSALGATSPAETKLDYNQPYRGDGLLNTSRSTNFFAQADYKFSEHFSSSTIFTSSHSFSNGYGPYFYLLPDNVVTGKPEDAGKSNYLVRADQSTESSKSQLYGVQQNFNADFNIGSLRNRTVVGFDFFRKSPTINFNGINQFDIVPLNVAGFNYSQFNGQNVAQRYLQQNMAPPYIVNVKTNIYGAYISDVLNITDRLRALAALRYDYFDNKGGLEYSPVEPYAQKGFSPKFGLVYQPVKDQVSIFANYQNSFTNKGAYRTQVNGTLTTAIAKLEQANQIEGGVKLDAFNGKLSSTISYYNIKVENVLRADPVDPANSQIQNGTQLSKGVEVDIIANPLNGLNIIAGFAYNDSKYTEADADVINRRPGTAMSPYVANFFVSYRFTRNALNGLGFGFGGNYSSDNKIVNSVSMGIYTLPAYTVLNASAFYDLKKIRFSAKVDNLTDEKYWIGYTTQNPQRLRTYAASVTYKF</sequence>
<dbReference type="Pfam" id="PF00593">
    <property type="entry name" value="TonB_dep_Rec_b-barrel"/>
    <property type="match status" value="1"/>
</dbReference>
<evidence type="ECO:0000256" key="13">
    <source>
        <dbReference type="RuleBase" id="RU003357"/>
    </source>
</evidence>
<dbReference type="InterPro" id="IPR036942">
    <property type="entry name" value="Beta-barrel_TonB_sf"/>
</dbReference>
<keyword evidence="6 14" id="KW-0732">Signal</keyword>
<keyword evidence="18" id="KW-1185">Reference proteome</keyword>
<evidence type="ECO:0000256" key="2">
    <source>
        <dbReference type="ARBA" id="ARBA00022448"/>
    </source>
</evidence>
<feature type="domain" description="TonB-dependent receptor plug" evidence="16">
    <location>
        <begin position="139"/>
        <end position="232"/>
    </location>
</feature>
<evidence type="ECO:0000256" key="1">
    <source>
        <dbReference type="ARBA" id="ARBA00004571"/>
    </source>
</evidence>
<organism evidence="17 18">
    <name type="scientific">Pedobacter miscanthi</name>
    <dbReference type="NCBI Taxonomy" id="2259170"/>
    <lineage>
        <taxon>Bacteria</taxon>
        <taxon>Pseudomonadati</taxon>
        <taxon>Bacteroidota</taxon>
        <taxon>Sphingobacteriia</taxon>
        <taxon>Sphingobacteriales</taxon>
        <taxon>Sphingobacteriaceae</taxon>
        <taxon>Pedobacter</taxon>
    </lineage>
</organism>
<dbReference type="Gene3D" id="2.40.170.20">
    <property type="entry name" value="TonB-dependent receptor, beta-barrel domain"/>
    <property type="match status" value="1"/>
</dbReference>
<evidence type="ECO:0000256" key="7">
    <source>
        <dbReference type="ARBA" id="ARBA00023004"/>
    </source>
</evidence>
<dbReference type="InterPro" id="IPR013784">
    <property type="entry name" value="Carb-bd-like_fold"/>
</dbReference>
<protein>
    <submittedName>
        <fullName evidence="17">TonB-dependent siderophore receptor</fullName>
    </submittedName>
</protein>